<dbReference type="InterPro" id="IPR003749">
    <property type="entry name" value="ThiS/MoaD-like"/>
</dbReference>
<dbReference type="AlphaFoldDB" id="A0A1G6HKF6"/>
<dbReference type="OrthoDB" id="9798559at2"/>
<dbReference type="InterPro" id="IPR012675">
    <property type="entry name" value="Beta-grasp_dom_sf"/>
</dbReference>
<dbReference type="PANTHER" id="PTHR34472:SF1">
    <property type="entry name" value="SULFUR CARRIER PROTEIN THIS"/>
    <property type="match status" value="1"/>
</dbReference>
<gene>
    <name evidence="1" type="ORF">SAMN04488112_10122</name>
</gene>
<dbReference type="InterPro" id="IPR010035">
    <property type="entry name" value="Thi_S"/>
</dbReference>
<dbReference type="Gene3D" id="3.10.20.30">
    <property type="match status" value="1"/>
</dbReference>
<dbReference type="CDD" id="cd00565">
    <property type="entry name" value="Ubl_ThiS"/>
    <property type="match status" value="1"/>
</dbReference>
<dbReference type="NCBIfam" id="TIGR01683">
    <property type="entry name" value="thiS"/>
    <property type="match status" value="1"/>
</dbReference>
<reference evidence="1 2" key="1">
    <citation type="submission" date="2016-10" db="EMBL/GenBank/DDBJ databases">
        <authorList>
            <person name="de Groot N.N."/>
        </authorList>
    </citation>
    <scope>NUCLEOTIDE SEQUENCE [LARGE SCALE GENOMIC DNA]</scope>
    <source>
        <strain evidence="1 2">DSM 45514</strain>
    </source>
</reference>
<dbReference type="Proteomes" id="UP000199387">
    <property type="component" value="Unassembled WGS sequence"/>
</dbReference>
<dbReference type="PANTHER" id="PTHR34472">
    <property type="entry name" value="SULFUR CARRIER PROTEIN THIS"/>
    <property type="match status" value="1"/>
</dbReference>
<sequence length="67" mass="7373">MQIRLNGNMVELPDDVTTVADLIGYCGLEERVVAVEKNREVVESDLHQDTQLDDGDQVEIVQFVGGG</sequence>
<protein>
    <submittedName>
        <fullName evidence="1">Sulfur carrier protein</fullName>
    </submittedName>
</protein>
<dbReference type="STRING" id="1236220.SAMN04488112_10122"/>
<dbReference type="SUPFAM" id="SSF54285">
    <property type="entry name" value="MoaD/ThiS"/>
    <property type="match status" value="1"/>
</dbReference>
<dbReference type="Pfam" id="PF02597">
    <property type="entry name" value="ThiS"/>
    <property type="match status" value="1"/>
</dbReference>
<name>A0A1G6HKF6_9BACL</name>
<proteinExistence type="predicted"/>
<dbReference type="InterPro" id="IPR016155">
    <property type="entry name" value="Mopterin_synth/thiamin_S_b"/>
</dbReference>
<accession>A0A1G6HKF6</accession>
<keyword evidence="2" id="KW-1185">Reference proteome</keyword>
<evidence type="ECO:0000313" key="2">
    <source>
        <dbReference type="Proteomes" id="UP000199387"/>
    </source>
</evidence>
<evidence type="ECO:0000313" key="1">
    <source>
        <dbReference type="EMBL" id="SDB94643.1"/>
    </source>
</evidence>
<organism evidence="1 2">
    <name type="scientific">Melghirimyces thermohalophilus</name>
    <dbReference type="NCBI Taxonomy" id="1236220"/>
    <lineage>
        <taxon>Bacteria</taxon>
        <taxon>Bacillati</taxon>
        <taxon>Bacillota</taxon>
        <taxon>Bacilli</taxon>
        <taxon>Bacillales</taxon>
        <taxon>Thermoactinomycetaceae</taxon>
        <taxon>Melghirimyces</taxon>
    </lineage>
</organism>
<dbReference type="EMBL" id="FMZA01000001">
    <property type="protein sequence ID" value="SDB94643.1"/>
    <property type="molecule type" value="Genomic_DNA"/>
</dbReference>
<dbReference type="RefSeq" id="WP_091565195.1">
    <property type="nucleotide sequence ID" value="NZ_FMZA01000001.1"/>
</dbReference>